<dbReference type="PANTHER" id="PTHR46244">
    <property type="entry name" value="PHOSPHOENOLPYRUVATE-PROTEIN PHOSPHOTRANSFERASE"/>
    <property type="match status" value="1"/>
</dbReference>
<evidence type="ECO:0000256" key="3">
    <source>
        <dbReference type="ARBA" id="ARBA00002728"/>
    </source>
</evidence>
<dbReference type="EC" id="2.7.3.9" evidence="6 17"/>
<dbReference type="GO" id="GO:0005737">
    <property type="term" value="C:cytoplasm"/>
    <property type="evidence" value="ECO:0007669"/>
    <property type="project" value="UniProtKB-SubCell"/>
</dbReference>
<feature type="domain" description="PEP-utilising enzyme C-terminal" evidence="22">
    <location>
        <begin position="255"/>
        <end position="547"/>
    </location>
</feature>
<feature type="active site" description="Proton donor" evidence="18">
    <location>
        <position position="508"/>
    </location>
</feature>
<proteinExistence type="inferred from homology"/>
<evidence type="ECO:0000256" key="7">
    <source>
        <dbReference type="ARBA" id="ARBA00016544"/>
    </source>
</evidence>
<evidence type="ECO:0000256" key="20">
    <source>
        <dbReference type="PIRSR" id="PIRSR000732-3"/>
    </source>
</evidence>
<keyword evidence="8 17" id="KW-0813">Transport</keyword>
<dbReference type="InterPro" id="IPR006318">
    <property type="entry name" value="PTS_EI-like"/>
</dbReference>
<dbReference type="InterPro" id="IPR015813">
    <property type="entry name" value="Pyrv/PenolPyrv_kinase-like_dom"/>
</dbReference>
<evidence type="ECO:0000256" key="1">
    <source>
        <dbReference type="ARBA" id="ARBA00000683"/>
    </source>
</evidence>
<dbReference type="InterPro" id="IPR040442">
    <property type="entry name" value="Pyrv_kinase-like_dom_sf"/>
</dbReference>
<comment type="similarity">
    <text evidence="5 17">Belongs to the PEP-utilizing enzyme family.</text>
</comment>
<keyword evidence="14 17" id="KW-0418">Kinase</keyword>
<evidence type="ECO:0000259" key="23">
    <source>
        <dbReference type="Pfam" id="PF05524"/>
    </source>
</evidence>
<reference evidence="24" key="1">
    <citation type="journal article" date="2020" name="J. ISSAAS">
        <title>Lactobacilli and other gastrointestinal microbiota of Peromyscus leucopus, reservoir host for agents of Lyme disease and other zoonoses in North America.</title>
        <authorList>
            <person name="Milovic A."/>
            <person name="Bassam K."/>
            <person name="Shao H."/>
            <person name="Chatzistamou I."/>
            <person name="Tufts D.M."/>
            <person name="Diuk-Wasser M."/>
            <person name="Barbour A.G."/>
        </authorList>
    </citation>
    <scope>NUCLEOTIDE SEQUENCE</scope>
    <source>
        <strain evidence="24">LL30</strain>
    </source>
</reference>
<evidence type="ECO:0000256" key="4">
    <source>
        <dbReference type="ARBA" id="ARBA00004496"/>
    </source>
</evidence>
<dbReference type="SUPFAM" id="SSF51621">
    <property type="entry name" value="Phosphoenolpyruvate/pyruvate domain"/>
    <property type="match status" value="1"/>
</dbReference>
<evidence type="ECO:0000256" key="15">
    <source>
        <dbReference type="ARBA" id="ARBA00022842"/>
    </source>
</evidence>
<evidence type="ECO:0000256" key="17">
    <source>
        <dbReference type="PIRNR" id="PIRNR000732"/>
    </source>
</evidence>
<evidence type="ECO:0000259" key="21">
    <source>
        <dbReference type="Pfam" id="PF00391"/>
    </source>
</evidence>
<keyword evidence="11 17" id="KW-0808">Transferase</keyword>
<evidence type="ECO:0000256" key="16">
    <source>
        <dbReference type="ARBA" id="ARBA00033235"/>
    </source>
</evidence>
<evidence type="ECO:0000256" key="5">
    <source>
        <dbReference type="ARBA" id="ARBA00007837"/>
    </source>
</evidence>
<feature type="binding site" evidence="19">
    <location>
        <position position="334"/>
    </location>
    <ligand>
        <name>phosphoenolpyruvate</name>
        <dbReference type="ChEBI" id="CHEBI:58702"/>
    </ligand>
</feature>
<dbReference type="PANTHER" id="PTHR46244:SF3">
    <property type="entry name" value="PHOSPHOENOLPYRUVATE-PROTEIN PHOSPHOTRANSFERASE"/>
    <property type="match status" value="1"/>
</dbReference>
<dbReference type="Gene3D" id="3.50.30.10">
    <property type="entry name" value="Phosphohistidine domain"/>
    <property type="match status" value="1"/>
</dbReference>
<evidence type="ECO:0000256" key="14">
    <source>
        <dbReference type="ARBA" id="ARBA00022777"/>
    </source>
</evidence>
<keyword evidence="15 17" id="KW-0460">Magnesium</keyword>
<dbReference type="AlphaFoldDB" id="A0A650EN75"/>
<comment type="function">
    <text evidence="3 17">General (non sugar-specific) component of the phosphoenolpyruvate-dependent sugar phosphotransferase system (sugar PTS). This major carbohydrate active-transport system catalyzes the phosphorylation of incoming sugar substrates concomitantly with their translocation across the cell membrane. Enzyme I transfers the phosphoryl group from phosphoenolpyruvate (PEP) to the phosphoryl carrier protein (HPr).</text>
</comment>
<dbReference type="PROSITE" id="PS00742">
    <property type="entry name" value="PEP_ENZYMES_2"/>
    <property type="match status" value="1"/>
</dbReference>
<dbReference type="Pfam" id="PF00391">
    <property type="entry name" value="PEP-utilizers"/>
    <property type="match status" value="1"/>
</dbReference>
<keyword evidence="24" id="KW-0670">Pyruvate</keyword>
<protein>
    <recommendedName>
        <fullName evidence="7 17">Phosphoenolpyruvate-protein phosphotransferase</fullName>
        <ecNumber evidence="6 17">2.7.3.9</ecNumber>
    </recommendedName>
    <alternativeName>
        <fullName evidence="16 17">Phosphotransferase system, enzyme I</fullName>
    </alternativeName>
</protein>
<dbReference type="SUPFAM" id="SSF52009">
    <property type="entry name" value="Phosphohistidine domain"/>
    <property type="match status" value="1"/>
</dbReference>
<keyword evidence="10 17" id="KW-0762">Sugar transport</keyword>
<dbReference type="PIRSF" id="PIRSF000732">
    <property type="entry name" value="PTS_enzyme_I"/>
    <property type="match status" value="1"/>
</dbReference>
<dbReference type="EMBL" id="MN577572">
    <property type="protein sequence ID" value="QGT50872.1"/>
    <property type="molecule type" value="Genomic_DNA"/>
</dbReference>
<feature type="binding site" evidence="19">
    <location>
        <position position="471"/>
    </location>
    <ligand>
        <name>phosphoenolpyruvate</name>
        <dbReference type="ChEBI" id="CHEBI:58702"/>
    </ligand>
</feature>
<dbReference type="GO" id="GO:0009401">
    <property type="term" value="P:phosphoenolpyruvate-dependent sugar phosphotransferase system"/>
    <property type="evidence" value="ECO:0007669"/>
    <property type="project" value="UniProtKB-KW"/>
</dbReference>
<feature type="active site" description="Tele-phosphohistidine intermediate" evidence="18">
    <location>
        <position position="191"/>
    </location>
</feature>
<dbReference type="InterPro" id="IPR036637">
    <property type="entry name" value="Phosphohistidine_dom_sf"/>
</dbReference>
<dbReference type="GO" id="GO:0008965">
    <property type="term" value="F:phosphoenolpyruvate-protein phosphotransferase activity"/>
    <property type="evidence" value="ECO:0007669"/>
    <property type="project" value="UniProtKB-EC"/>
</dbReference>
<evidence type="ECO:0000259" key="22">
    <source>
        <dbReference type="Pfam" id="PF02896"/>
    </source>
</evidence>
<dbReference type="InterPro" id="IPR008279">
    <property type="entry name" value="PEP-util_enz_mobile_dom"/>
</dbReference>
<dbReference type="PRINTS" id="PR01736">
    <property type="entry name" value="PHPHTRNFRASE"/>
</dbReference>
<name>A0A650EN75_9BACT</name>
<feature type="binding site" evidence="20">
    <location>
        <position position="461"/>
    </location>
    <ligand>
        <name>Mg(2+)</name>
        <dbReference type="ChEBI" id="CHEBI:18420"/>
    </ligand>
</feature>
<feature type="domain" description="PEP-utilising enzyme mobile" evidence="21">
    <location>
        <begin position="155"/>
        <end position="227"/>
    </location>
</feature>
<evidence type="ECO:0000256" key="8">
    <source>
        <dbReference type="ARBA" id="ARBA00022448"/>
    </source>
</evidence>
<dbReference type="InterPro" id="IPR023151">
    <property type="entry name" value="PEP_util_CS"/>
</dbReference>
<feature type="domain" description="Phosphotransferase system enzyme I N-terminal" evidence="23">
    <location>
        <begin position="5"/>
        <end position="128"/>
    </location>
</feature>
<dbReference type="Pfam" id="PF05524">
    <property type="entry name" value="PEP-utilisers_N"/>
    <property type="match status" value="1"/>
</dbReference>
<evidence type="ECO:0000256" key="11">
    <source>
        <dbReference type="ARBA" id="ARBA00022679"/>
    </source>
</evidence>
<dbReference type="Pfam" id="PF02896">
    <property type="entry name" value="PEP-utilizers_C"/>
    <property type="match status" value="1"/>
</dbReference>
<evidence type="ECO:0000256" key="19">
    <source>
        <dbReference type="PIRSR" id="PIRSR000732-2"/>
    </source>
</evidence>
<dbReference type="NCBIfam" id="TIGR01417">
    <property type="entry name" value="PTS_I_fam"/>
    <property type="match status" value="1"/>
</dbReference>
<dbReference type="Gene3D" id="1.10.274.10">
    <property type="entry name" value="PtsI, HPr-binding domain"/>
    <property type="match status" value="1"/>
</dbReference>
<dbReference type="InterPro" id="IPR024692">
    <property type="entry name" value="PTS_EI"/>
</dbReference>
<evidence type="ECO:0000256" key="18">
    <source>
        <dbReference type="PIRSR" id="PIRSR000732-1"/>
    </source>
</evidence>
<feature type="binding site" evidence="20">
    <location>
        <position position="437"/>
    </location>
    <ligand>
        <name>Mg(2+)</name>
        <dbReference type="ChEBI" id="CHEBI:18420"/>
    </ligand>
</feature>
<evidence type="ECO:0000256" key="12">
    <source>
        <dbReference type="ARBA" id="ARBA00022683"/>
    </source>
</evidence>
<feature type="binding site" evidence="19">
    <location>
        <begin position="460"/>
        <end position="461"/>
    </location>
    <ligand>
        <name>phosphoenolpyruvate</name>
        <dbReference type="ChEBI" id="CHEBI:58702"/>
    </ligand>
</feature>
<evidence type="ECO:0000256" key="10">
    <source>
        <dbReference type="ARBA" id="ARBA00022597"/>
    </source>
</evidence>
<gene>
    <name evidence="24" type="primary">ptsI</name>
    <name evidence="24" type="ORF">Elusimicrob2101_1350</name>
</gene>
<comment type="catalytic activity">
    <reaction evidence="1 17">
        <text>L-histidyl-[protein] + phosphoenolpyruvate = N(pros)-phospho-L-histidyl-[protein] + pyruvate</text>
        <dbReference type="Rhea" id="RHEA:23880"/>
        <dbReference type="Rhea" id="RHEA-COMP:9745"/>
        <dbReference type="Rhea" id="RHEA-COMP:9746"/>
        <dbReference type="ChEBI" id="CHEBI:15361"/>
        <dbReference type="ChEBI" id="CHEBI:29979"/>
        <dbReference type="ChEBI" id="CHEBI:58702"/>
        <dbReference type="ChEBI" id="CHEBI:64837"/>
        <dbReference type="EC" id="2.7.3.9"/>
    </reaction>
</comment>
<keyword evidence="13 17" id="KW-0479">Metal-binding</keyword>
<dbReference type="InterPro" id="IPR050499">
    <property type="entry name" value="PEP-utilizing_PTS_enzyme"/>
</dbReference>
<comment type="cofactor">
    <cofactor evidence="2 17 20">
        <name>Mg(2+)</name>
        <dbReference type="ChEBI" id="CHEBI:18420"/>
    </cofactor>
</comment>
<keyword evidence="12 17" id="KW-0598">Phosphotransferase system</keyword>
<accession>A0A650EN75</accession>
<feature type="binding site" evidence="19">
    <location>
        <position position="298"/>
    </location>
    <ligand>
        <name>phosphoenolpyruvate</name>
        <dbReference type="ChEBI" id="CHEBI:58702"/>
    </ligand>
</feature>
<dbReference type="GO" id="GO:0016301">
    <property type="term" value="F:kinase activity"/>
    <property type="evidence" value="ECO:0007669"/>
    <property type="project" value="UniProtKB-KW"/>
</dbReference>
<comment type="subcellular location">
    <subcellularLocation>
        <location evidence="4 17">Cytoplasm</location>
    </subcellularLocation>
</comment>
<evidence type="ECO:0000256" key="9">
    <source>
        <dbReference type="ARBA" id="ARBA00022490"/>
    </source>
</evidence>
<sequence length="580" mass="63957">MLVLKGVAASPGVAIGPAVLLPGENFAVTRRYVDPAETANETRKLNTAIQKTLADLNACEQKVMGELGGEYANLLSAHKLILQDPSLSGSVTQKITTEFLSARSAILLTLQELAAQFEKIEDPFFKERRNDIFDVGKRLVSNLEGDERGFLASIKKPSLLVAHNLYPSDTINLQENQVMGFCTDAGGKTSHTALLAQSLNIPAVVALGTASKDVHDGDTLIIDGENGLLVINPDKYTLSNYRKIQREIKKTDALLKTINHLPVITSDGHPLKLYVNYDPRTDNKENKRLITDGLGLLRTEFLFMNTPVPPTEEEQYATYLAVAKRFDMRPVTIRLADLGADKMPDFPLDEFDKDANPFMGCRGIRLFLKNPELLHTQLRAIIRTACEVPAQVRIMIPMISSVEEVRHVRKAFNHALAEFEAEGKKPVNKIALGGMIEVPAAAIALDGMIGDLDFISIGTNDLIQYLIAVDRVNQEVAHMYDPCHPAVVRTLNLILQTAHKRNKQATICGELASDAKMLPILLGLNVDGLSVTPRMYLRVKNNIRNSNFEHCSDLAQAALLMGSSADIRNLIEQNDKHEDS</sequence>
<dbReference type="InterPro" id="IPR008731">
    <property type="entry name" value="PTS_EIN"/>
</dbReference>
<keyword evidence="9 17" id="KW-0963">Cytoplasm</keyword>
<dbReference type="SUPFAM" id="SSF47831">
    <property type="entry name" value="Enzyme I of the PEP:sugar phosphotransferase system HPr-binding (sub)domain"/>
    <property type="match status" value="1"/>
</dbReference>
<dbReference type="InterPro" id="IPR000121">
    <property type="entry name" value="PEP_util_C"/>
</dbReference>
<evidence type="ECO:0000313" key="24">
    <source>
        <dbReference type="EMBL" id="QGT50872.1"/>
    </source>
</evidence>
<evidence type="ECO:0000256" key="6">
    <source>
        <dbReference type="ARBA" id="ARBA00012232"/>
    </source>
</evidence>
<evidence type="ECO:0000256" key="2">
    <source>
        <dbReference type="ARBA" id="ARBA00001946"/>
    </source>
</evidence>
<dbReference type="GO" id="GO:0046872">
    <property type="term" value="F:metal ion binding"/>
    <property type="evidence" value="ECO:0007669"/>
    <property type="project" value="UniProtKB-KW"/>
</dbReference>
<dbReference type="InterPro" id="IPR036618">
    <property type="entry name" value="PtsI_HPr-bd_sf"/>
</dbReference>
<evidence type="ECO:0000256" key="13">
    <source>
        <dbReference type="ARBA" id="ARBA00022723"/>
    </source>
</evidence>
<dbReference type="Gene3D" id="3.20.20.60">
    <property type="entry name" value="Phosphoenolpyruvate-binding domains"/>
    <property type="match status" value="1"/>
</dbReference>
<organism evidence="24">
    <name type="scientific">uncultured Elusimicrobia bacterium</name>
    <dbReference type="NCBI Taxonomy" id="699876"/>
    <lineage>
        <taxon>Bacteria</taxon>
        <taxon>Pseudomonadati</taxon>
        <taxon>Elusimicrobiota</taxon>
        <taxon>Elusimicrobia</taxon>
        <taxon>environmental samples</taxon>
    </lineage>
</organism>